<dbReference type="SUPFAM" id="SSF55331">
    <property type="entry name" value="Tautomerase/MIF"/>
    <property type="match status" value="1"/>
</dbReference>
<organism evidence="1 2">
    <name type="scientific">Desmonostoc muscorum LEGE 12446</name>
    <dbReference type="NCBI Taxonomy" id="1828758"/>
    <lineage>
        <taxon>Bacteria</taxon>
        <taxon>Bacillati</taxon>
        <taxon>Cyanobacteriota</taxon>
        <taxon>Cyanophyceae</taxon>
        <taxon>Nostocales</taxon>
        <taxon>Nostocaceae</taxon>
        <taxon>Desmonostoc</taxon>
    </lineage>
</organism>
<gene>
    <name evidence="1" type="ORF">IQ276_34780</name>
</gene>
<keyword evidence="2" id="KW-1185">Reference proteome</keyword>
<dbReference type="Gene3D" id="3.30.429.10">
    <property type="entry name" value="Macrophage Migration Inhibitory Factor"/>
    <property type="match status" value="1"/>
</dbReference>
<dbReference type="Pfam" id="PF14552">
    <property type="entry name" value="Tautomerase_2"/>
    <property type="match status" value="1"/>
</dbReference>
<accession>A0A8J7A6Y1</accession>
<dbReference type="InterPro" id="IPR014347">
    <property type="entry name" value="Tautomerase/MIF_sf"/>
</dbReference>
<evidence type="ECO:0000313" key="1">
    <source>
        <dbReference type="EMBL" id="MBE9027400.1"/>
    </source>
</evidence>
<dbReference type="InterPro" id="IPR037479">
    <property type="entry name" value="Tauto_MSAD"/>
</dbReference>
<dbReference type="PANTHER" id="PTHR38460">
    <property type="entry name" value="TAUTOMERASE YOLI-RELATED"/>
    <property type="match status" value="1"/>
</dbReference>
<name>A0A8J7A6Y1_DESMC</name>
<dbReference type="PANTHER" id="PTHR38460:SF1">
    <property type="entry name" value="TAUTOMERASE YOLI-RELATED"/>
    <property type="match status" value="1"/>
</dbReference>
<evidence type="ECO:0000313" key="2">
    <source>
        <dbReference type="Proteomes" id="UP000622533"/>
    </source>
</evidence>
<dbReference type="AlphaFoldDB" id="A0A8J7A6Y1"/>
<dbReference type="EMBL" id="JADEXS010000883">
    <property type="protein sequence ID" value="MBE9027400.1"/>
    <property type="molecule type" value="Genomic_DNA"/>
</dbReference>
<comment type="caution">
    <text evidence="1">The sequence shown here is derived from an EMBL/GenBank/DDBJ whole genome shotgun (WGS) entry which is preliminary data.</text>
</comment>
<dbReference type="Proteomes" id="UP000622533">
    <property type="component" value="Unassembled WGS sequence"/>
</dbReference>
<dbReference type="RefSeq" id="WP_193924832.1">
    <property type="nucleotide sequence ID" value="NZ_JADEXS020000001.1"/>
</dbReference>
<proteinExistence type="predicted"/>
<sequence>MAQIKVYGLADKLNPIKAELSNIIHTCVIDILQLTPEKRFHRFFPLEKSDFYYPHDRSENYLIVEISMFEGRSVETKKQLIRLLIQNIHEKLNISIYDIEITIFETPKHNWGIRGLPGDELILNYKVEV</sequence>
<protein>
    <submittedName>
        <fullName evidence="1">Tautomerase family protein</fullName>
    </submittedName>
</protein>
<reference evidence="1" key="1">
    <citation type="submission" date="2020-10" db="EMBL/GenBank/DDBJ databases">
        <authorList>
            <person name="Castelo-Branco R."/>
            <person name="Eusebio N."/>
            <person name="Adriana R."/>
            <person name="Vieira A."/>
            <person name="Brugerolle De Fraissinette N."/>
            <person name="Rezende De Castro R."/>
            <person name="Schneider M.P."/>
            <person name="Vasconcelos V."/>
            <person name="Leao P.N."/>
        </authorList>
    </citation>
    <scope>NUCLEOTIDE SEQUENCE</scope>
    <source>
        <strain evidence="1">LEGE 12446</strain>
    </source>
</reference>